<evidence type="ECO:0000313" key="3">
    <source>
        <dbReference type="EMBL" id="EMI18244.1"/>
    </source>
</evidence>
<gene>
    <name evidence="3" type="ORF">RMSM_04831</name>
</gene>
<name>M5RWB9_9BACT</name>
<feature type="chain" id="PRO_5004070933" evidence="2">
    <location>
        <begin position="17"/>
        <end position="61"/>
    </location>
</feature>
<protein>
    <submittedName>
        <fullName evidence="3">Secreted protein</fullName>
    </submittedName>
</protein>
<evidence type="ECO:0000313" key="4">
    <source>
        <dbReference type="Proteomes" id="UP000011991"/>
    </source>
</evidence>
<sequence>MMIPTFLVAAALMVVAVGCKPPAPPTVNIDDTEEVEGGSNTTAAVETPSNTTAVVETPAAE</sequence>
<reference evidence="3 4" key="1">
    <citation type="journal article" date="2013" name="Mar. Genomics">
        <title>Expression of sulfatases in Rhodopirellula baltica and the diversity of sulfatases in the genus Rhodopirellula.</title>
        <authorList>
            <person name="Wegner C.E."/>
            <person name="Richter-Heitmann T."/>
            <person name="Klindworth A."/>
            <person name="Klockow C."/>
            <person name="Richter M."/>
            <person name="Achstetter T."/>
            <person name="Glockner F.O."/>
            <person name="Harder J."/>
        </authorList>
    </citation>
    <scope>NUCLEOTIDE SEQUENCE [LARGE SCALE GENOMIC DNA]</scope>
    <source>
        <strain evidence="3 4">SM1</strain>
    </source>
</reference>
<evidence type="ECO:0000256" key="2">
    <source>
        <dbReference type="SAM" id="SignalP"/>
    </source>
</evidence>
<organism evidence="3 4">
    <name type="scientific">Rhodopirellula maiorica SM1</name>
    <dbReference type="NCBI Taxonomy" id="1265738"/>
    <lineage>
        <taxon>Bacteria</taxon>
        <taxon>Pseudomonadati</taxon>
        <taxon>Planctomycetota</taxon>
        <taxon>Planctomycetia</taxon>
        <taxon>Pirellulales</taxon>
        <taxon>Pirellulaceae</taxon>
        <taxon>Novipirellula</taxon>
    </lineage>
</organism>
<feature type="region of interest" description="Disordered" evidence="1">
    <location>
        <begin position="39"/>
        <end position="61"/>
    </location>
</feature>
<feature type="signal peptide" evidence="2">
    <location>
        <begin position="1"/>
        <end position="16"/>
    </location>
</feature>
<keyword evidence="4" id="KW-1185">Reference proteome</keyword>
<accession>M5RWB9</accession>
<feature type="compositionally biased region" description="Polar residues" evidence="1">
    <location>
        <begin position="39"/>
        <end position="54"/>
    </location>
</feature>
<evidence type="ECO:0000256" key="1">
    <source>
        <dbReference type="SAM" id="MobiDB-lite"/>
    </source>
</evidence>
<keyword evidence="2" id="KW-0732">Signal</keyword>
<comment type="caution">
    <text evidence="3">The sequence shown here is derived from an EMBL/GenBank/DDBJ whole genome shotgun (WGS) entry which is preliminary data.</text>
</comment>
<dbReference type="PATRIC" id="fig|1265738.3.peg.4853"/>
<dbReference type="Proteomes" id="UP000011991">
    <property type="component" value="Unassembled WGS sequence"/>
</dbReference>
<dbReference type="EMBL" id="ANOG01000688">
    <property type="protein sequence ID" value="EMI18244.1"/>
    <property type="molecule type" value="Genomic_DNA"/>
</dbReference>
<proteinExistence type="predicted"/>
<dbReference type="AlphaFoldDB" id="M5RWB9"/>